<evidence type="ECO:0000313" key="1">
    <source>
        <dbReference type="EMBL" id="TQR98173.1"/>
    </source>
</evidence>
<accession>A0ABY3B3G2</accession>
<name>A0ABY3B3G2_9BACL</name>
<dbReference type="Proteomes" id="UP000319219">
    <property type="component" value="Unassembled WGS sequence"/>
</dbReference>
<keyword evidence="2" id="KW-1185">Reference proteome</keyword>
<sequence>MSQTWKSGQLMPKGPASTTFANFLLDEAHVAVAIGEGFLSIGVMEPWKKESQVKEHKSKG</sequence>
<dbReference type="EMBL" id="VIJZ01000005">
    <property type="protein sequence ID" value="TQR98173.1"/>
    <property type="molecule type" value="Genomic_DNA"/>
</dbReference>
<dbReference type="RefSeq" id="WP_142613161.1">
    <property type="nucleotide sequence ID" value="NZ_VIJZ01000005.1"/>
</dbReference>
<evidence type="ECO:0000313" key="2">
    <source>
        <dbReference type="Proteomes" id="UP000319219"/>
    </source>
</evidence>
<proteinExistence type="predicted"/>
<comment type="caution">
    <text evidence="1">The sequence shown here is derived from an EMBL/GenBank/DDBJ whole genome shotgun (WGS) entry which is preliminary data.</text>
</comment>
<reference evidence="1 2" key="1">
    <citation type="submission" date="2019-07" db="EMBL/GenBank/DDBJ databases">
        <title>Paenibacillus ottowii sp. nov. isolated from a fermentation system processing bovine manure.</title>
        <authorList>
            <person name="Velazquez L.F."/>
            <person name="Rajbanshi S."/>
            <person name="Guan S."/>
            <person name="Hinchee M."/>
            <person name="Welsh A."/>
        </authorList>
    </citation>
    <scope>NUCLEOTIDE SEQUENCE [LARGE SCALE GENOMIC DNA]</scope>
    <source>
        <strain evidence="1 2">MS2379</strain>
    </source>
</reference>
<organism evidence="1 2">
    <name type="scientific">Paenibacillus ottowii</name>
    <dbReference type="NCBI Taxonomy" id="2315729"/>
    <lineage>
        <taxon>Bacteria</taxon>
        <taxon>Bacillati</taxon>
        <taxon>Bacillota</taxon>
        <taxon>Bacilli</taxon>
        <taxon>Bacillales</taxon>
        <taxon>Paenibacillaceae</taxon>
        <taxon>Paenibacillus</taxon>
    </lineage>
</organism>
<protein>
    <submittedName>
        <fullName evidence="1">Uncharacterized protein</fullName>
    </submittedName>
</protein>
<gene>
    <name evidence="1" type="ORF">FKV70_13470</name>
</gene>